<keyword evidence="5 11" id="KW-0597">Phosphoprotein</keyword>
<proteinExistence type="inferred from homology"/>
<gene>
    <name evidence="18" type="ORF">bhn_I1382</name>
</gene>
<evidence type="ECO:0000256" key="9">
    <source>
        <dbReference type="ARBA" id="ARBA00074306"/>
    </source>
</evidence>
<dbReference type="Pfam" id="PF07494">
    <property type="entry name" value="Reg_prop"/>
    <property type="match status" value="1"/>
</dbReference>
<evidence type="ECO:0000256" key="2">
    <source>
        <dbReference type="ARBA" id="ARBA00006402"/>
    </source>
</evidence>
<evidence type="ECO:0000256" key="1">
    <source>
        <dbReference type="ARBA" id="ARBA00000085"/>
    </source>
</evidence>
<dbReference type="InterPro" id="IPR036641">
    <property type="entry name" value="HPT_dom_sf"/>
</dbReference>
<keyword evidence="13" id="KW-0812">Transmembrane</keyword>
<keyword evidence="14" id="KW-0732">Signal</keyword>
<dbReference type="EC" id="2.7.13.3" evidence="3"/>
<evidence type="ECO:0000256" key="5">
    <source>
        <dbReference type="ARBA" id="ARBA00022553"/>
    </source>
</evidence>
<dbReference type="InterPro" id="IPR011110">
    <property type="entry name" value="Reg_prop"/>
</dbReference>
<evidence type="ECO:0000259" key="16">
    <source>
        <dbReference type="PROSITE" id="PS50110"/>
    </source>
</evidence>
<evidence type="ECO:0000313" key="18">
    <source>
        <dbReference type="EMBL" id="AOZ96415.1"/>
    </source>
</evidence>
<accession>A0A1D9P2I0</accession>
<dbReference type="SUPFAM" id="SSF63829">
    <property type="entry name" value="Calcium-dependent phosphotriesterase"/>
    <property type="match status" value="1"/>
</dbReference>
<evidence type="ECO:0000313" key="19">
    <source>
        <dbReference type="Proteomes" id="UP000179284"/>
    </source>
</evidence>
<dbReference type="SUPFAM" id="SSF55874">
    <property type="entry name" value="ATPase domain of HSP90 chaperone/DNA topoisomerase II/histidine kinase"/>
    <property type="match status" value="1"/>
</dbReference>
<dbReference type="Gene3D" id="2.130.10.10">
    <property type="entry name" value="YVTN repeat-like/Quinoprotein amine dehydrogenase"/>
    <property type="match status" value="3"/>
</dbReference>
<protein>
    <recommendedName>
        <fullName evidence="9">Circadian input-output histidine kinase CikA</fullName>
        <ecNumber evidence="3">2.7.13.3</ecNumber>
    </recommendedName>
    <alternativeName>
        <fullName evidence="4">Stage 0 sporulation protein A homolog</fullName>
    </alternativeName>
</protein>
<dbReference type="PANTHER" id="PTHR43719:SF28">
    <property type="entry name" value="PEROXIDE STRESS-ACTIVATED HISTIDINE KINASE MAK1-RELATED"/>
    <property type="match status" value="1"/>
</dbReference>
<dbReference type="InterPro" id="IPR050956">
    <property type="entry name" value="2C_system_His_kinase"/>
</dbReference>
<dbReference type="PROSITE" id="PS50894">
    <property type="entry name" value="HPT"/>
    <property type="match status" value="1"/>
</dbReference>
<dbReference type="SUPFAM" id="SSF50998">
    <property type="entry name" value="Quinoprotein alcohol dehydrogenase-like"/>
    <property type="match status" value="1"/>
</dbReference>
<evidence type="ECO:0000256" key="13">
    <source>
        <dbReference type="SAM" id="Phobius"/>
    </source>
</evidence>
<dbReference type="Gene3D" id="3.40.50.2300">
    <property type="match status" value="1"/>
</dbReference>
<reference evidence="19" key="1">
    <citation type="submission" date="2016-10" db="EMBL/GenBank/DDBJ databases">
        <title>The complete genome sequence of the rumen bacterium Butyrivibrio hungatei MB2003.</title>
        <authorList>
            <person name="Palevich N."/>
            <person name="Kelly W.J."/>
            <person name="Leahy S.C."/>
            <person name="Altermann E."/>
            <person name="Rakonjac J."/>
            <person name="Attwood G.T."/>
        </authorList>
    </citation>
    <scope>NUCLEOTIDE SEQUENCE [LARGE SCALE GENOMIC DNA]</scope>
    <source>
        <strain evidence="19">MB2003</strain>
    </source>
</reference>
<dbReference type="Gene3D" id="1.20.120.160">
    <property type="entry name" value="HPT domain"/>
    <property type="match status" value="1"/>
</dbReference>
<feature type="domain" description="Histidine kinase" evidence="15">
    <location>
        <begin position="818"/>
        <end position="1046"/>
    </location>
</feature>
<dbReference type="Proteomes" id="UP000179284">
    <property type="component" value="Chromosome I"/>
</dbReference>
<keyword evidence="6 18" id="KW-0418">Kinase</keyword>
<dbReference type="GO" id="GO:0000155">
    <property type="term" value="F:phosphorelay sensor kinase activity"/>
    <property type="evidence" value="ECO:0007669"/>
    <property type="project" value="InterPro"/>
</dbReference>
<keyword evidence="13" id="KW-0472">Membrane</keyword>
<dbReference type="KEGG" id="bhu:bhn_I1382"/>
<name>A0A1D9P2I0_9FIRM</name>
<evidence type="ECO:0000259" key="15">
    <source>
        <dbReference type="PROSITE" id="PS50109"/>
    </source>
</evidence>
<dbReference type="InterPro" id="IPR008207">
    <property type="entry name" value="Sig_transdc_His_kin_Hpt_dom"/>
</dbReference>
<dbReference type="SMART" id="SM00387">
    <property type="entry name" value="HATPase_c"/>
    <property type="match status" value="1"/>
</dbReference>
<evidence type="ECO:0000256" key="3">
    <source>
        <dbReference type="ARBA" id="ARBA00012438"/>
    </source>
</evidence>
<organism evidence="18 19">
    <name type="scientific">Butyrivibrio hungatei</name>
    <dbReference type="NCBI Taxonomy" id="185008"/>
    <lineage>
        <taxon>Bacteria</taxon>
        <taxon>Bacillati</taxon>
        <taxon>Bacillota</taxon>
        <taxon>Clostridia</taxon>
        <taxon>Lachnospirales</taxon>
        <taxon>Lachnospiraceae</taxon>
        <taxon>Butyrivibrio</taxon>
    </lineage>
</organism>
<evidence type="ECO:0000256" key="8">
    <source>
        <dbReference type="ARBA" id="ARBA00024867"/>
    </source>
</evidence>
<dbReference type="EMBL" id="CP017831">
    <property type="protein sequence ID" value="AOZ96415.1"/>
    <property type="molecule type" value="Genomic_DNA"/>
</dbReference>
<dbReference type="InterPro" id="IPR001789">
    <property type="entry name" value="Sig_transdc_resp-reg_receiver"/>
</dbReference>
<dbReference type="InterPro" id="IPR011047">
    <property type="entry name" value="Quinoprotein_ADH-like_sf"/>
</dbReference>
<evidence type="ECO:0000256" key="11">
    <source>
        <dbReference type="PROSITE-ProRule" id="PRU00169"/>
    </source>
</evidence>
<dbReference type="FunFam" id="3.30.565.10:FF:000010">
    <property type="entry name" value="Sensor histidine kinase RcsC"/>
    <property type="match status" value="1"/>
</dbReference>
<comment type="function">
    <text evidence="8">May play the central regulatory role in sporulation. It may be an element of the effector pathway responsible for the activation of sporulation genes in response to nutritional stress. Spo0A may act in concert with spo0H (a sigma factor) to control the expression of some genes that are critical to the sporulation process.</text>
</comment>
<keyword evidence="12" id="KW-0175">Coiled coil</keyword>
<dbReference type="PANTHER" id="PTHR43719">
    <property type="entry name" value="TWO-COMPONENT HISTIDINE KINASE"/>
    <property type="match status" value="1"/>
</dbReference>
<dbReference type="InterPro" id="IPR003661">
    <property type="entry name" value="HisK_dim/P_dom"/>
</dbReference>
<evidence type="ECO:0000259" key="17">
    <source>
        <dbReference type="PROSITE" id="PS50894"/>
    </source>
</evidence>
<dbReference type="OrthoDB" id="176203at2"/>
<dbReference type="SMART" id="SM00388">
    <property type="entry name" value="HisKA"/>
    <property type="match status" value="1"/>
</dbReference>
<evidence type="ECO:0000256" key="12">
    <source>
        <dbReference type="SAM" id="Coils"/>
    </source>
</evidence>
<dbReference type="Gene3D" id="3.30.565.10">
    <property type="entry name" value="Histidine kinase-like ATPase, C-terminal domain"/>
    <property type="match status" value="1"/>
</dbReference>
<dbReference type="PROSITE" id="PS50110">
    <property type="entry name" value="RESPONSE_REGULATORY"/>
    <property type="match status" value="1"/>
</dbReference>
<comment type="similarity">
    <text evidence="2">In the N-terminal section; belongs to the phytochrome family.</text>
</comment>
<evidence type="ECO:0000256" key="4">
    <source>
        <dbReference type="ARBA" id="ARBA00018672"/>
    </source>
</evidence>
<dbReference type="SUPFAM" id="SSF47384">
    <property type="entry name" value="Homodimeric domain of signal transducing histidine kinase"/>
    <property type="match status" value="1"/>
</dbReference>
<dbReference type="CDD" id="cd00082">
    <property type="entry name" value="HisKA"/>
    <property type="match status" value="1"/>
</dbReference>
<comment type="catalytic activity">
    <reaction evidence="1">
        <text>ATP + protein L-histidine = ADP + protein N-phospho-L-histidine.</text>
        <dbReference type="EC" id="2.7.13.3"/>
    </reaction>
</comment>
<dbReference type="Pfam" id="PF00512">
    <property type="entry name" value="HisKA"/>
    <property type="match status" value="1"/>
</dbReference>
<evidence type="ECO:0000256" key="6">
    <source>
        <dbReference type="ARBA" id="ARBA00022777"/>
    </source>
</evidence>
<sequence length="1404" mass="157253">MKKILLLLSILFFLAAGNSSQLISYAKESDELNEYKIYGGGFAATGQIEGSSFSTKIYDSSNGLPTSDAMFILGASDGHIYVGGYSGVFKYDGSSFDRIEGIEGLTSARAIFEDSKGRIWVGTNDNGVVVVDGNESRHFTYKDGLTSSSIRIFAEDNSGNIFVGTTSGVCYIDPAYEVHFLTRYKIADERVLKMDKSPSGTIYGQATNGLIFAIDDCKISQMYDHKVLGFEKITSILADPHKEDMVYIGTEGSYVYYGKFGDKKENMKRIDVSPISETHWLSYDCGRVWVSSINMLGYIDEDSNFHLFENLPLTSGIEMTTSDYQGNMWVASSTQGVMKLVTNNFINITEKAGLPSEVTNAAYKFNENLYIGTNSGLKIVDKNGESIENELTEYIGDARVRDIISDEKGNLWVATFNHDLGLVCYSAEKEIKSFDKSTGMPDNQVRTIIVSKDGGIIAATNGGIAIIENDKVIKKFTSKDGIKNPVFLTLVEGNEGIIFAGSDGDGIYAIDGDDINKIDREEGLTSDVVMRIVKDEKRQLIWIITSNSIQYMKDKTIYEVTTFPYNNNYDIYFDDEDNAWILSSYGIYKVKADDMMQDNVTDYRLYTLANGLPFAITGNSFGYIDNEGNLYIPGRYGLIGVNINNYFEKNEHVLVGIKSVYCNKEYVLPDKDGVYNIPSTSRRVQITPSVMDYTMVNPTIRLYLEGGKDDGVTYNRDELVPMEFTNLPYGNYKVHIQLLNSSTGEVIQDNAYRIKKSARIDELIFVRVLTVFVFAIITGLIVWWTLRTTVISRQYAEITRAKEEAEKANEAKSRFLANISHEIRTPINTILGMNEMILREDSANVPKGYYMSMMNYAFDIRNAADSLLGLINDLLDISKIESGKMHLVEQEYDTADMLRSIISMIKIKSNEKGLSFDVVVDEIFPKRLYGDAGKIKQVVLNILTNAVKYTSKGGFCLNVSMYERNGAKAQIRISVKDTGMGVKEEDMEKLFTAYERLDEEKNSSIQGTGLGLNISRKFAELMGGNLWCESVYGEGSEFIFTFEQIIADESPVGAFVLEESKASGHYVPKFVAPDADILVVDDNPMNLNVFKGLLKATKVFVTTADSGEEAIDKLKDNDYDVVFLDHMMPGLDGIETLAIIREFKPDIPVYALTANSVAGEDFYLSKGFNGFLGKPVDGESLEKTIMKHLPESKMEKPSEEDVPVELTEIPEDMSWIYDVEGINVEEGIKNSGGVAGFLYALDLFLETIDENTKLIKDAYESDNIRLYTIKVHALKSSCRIIGALDLSNFAKSLEDAGNQKDITFISAKTDDFLKQYNEYKDKLSRIIAKQDDNTEKEMITEENLKDAYEALAELIPQMDYDSVEMIVNNLTKYLLPEEDANKISELNRLLKKFDWEGMEDLILK</sequence>
<dbReference type="SUPFAM" id="SSF47226">
    <property type="entry name" value="Histidine-containing phosphotransfer domain, HPT domain"/>
    <property type="match status" value="1"/>
</dbReference>
<dbReference type="InterPro" id="IPR003594">
    <property type="entry name" value="HATPase_dom"/>
</dbReference>
<dbReference type="PRINTS" id="PR00344">
    <property type="entry name" value="BCTRLSENSOR"/>
</dbReference>
<feature type="coiled-coil region" evidence="12">
    <location>
        <begin position="791"/>
        <end position="818"/>
    </location>
</feature>
<dbReference type="CDD" id="cd16922">
    <property type="entry name" value="HATPase_EvgS-ArcB-TorS-like"/>
    <property type="match status" value="1"/>
</dbReference>
<dbReference type="InterPro" id="IPR005467">
    <property type="entry name" value="His_kinase_dom"/>
</dbReference>
<evidence type="ECO:0000256" key="14">
    <source>
        <dbReference type="SAM" id="SignalP"/>
    </source>
</evidence>
<evidence type="ECO:0000256" key="7">
    <source>
        <dbReference type="ARBA" id="ARBA00023012"/>
    </source>
</evidence>
<feature type="modified residue" description="4-aspartylphosphate" evidence="11">
    <location>
        <position position="1125"/>
    </location>
</feature>
<dbReference type="SUPFAM" id="SSF52172">
    <property type="entry name" value="CheY-like"/>
    <property type="match status" value="1"/>
</dbReference>
<dbReference type="InterPro" id="IPR015943">
    <property type="entry name" value="WD40/YVTN_repeat-like_dom_sf"/>
</dbReference>
<keyword evidence="7" id="KW-0902">Two-component regulatory system</keyword>
<dbReference type="InterPro" id="IPR011006">
    <property type="entry name" value="CheY-like_superfamily"/>
</dbReference>
<feature type="domain" description="Response regulatory" evidence="16">
    <location>
        <begin position="1076"/>
        <end position="1189"/>
    </location>
</feature>
<dbReference type="CDD" id="cd17546">
    <property type="entry name" value="REC_hyHK_CKI1_RcsC-like"/>
    <property type="match status" value="1"/>
</dbReference>
<dbReference type="InterPro" id="IPR036097">
    <property type="entry name" value="HisK_dim/P_sf"/>
</dbReference>
<feature type="signal peptide" evidence="14">
    <location>
        <begin position="1"/>
        <end position="26"/>
    </location>
</feature>
<feature type="modified residue" description="Phosphohistidine" evidence="10">
    <location>
        <position position="1272"/>
    </location>
</feature>
<feature type="transmembrane region" description="Helical" evidence="13">
    <location>
        <begin position="764"/>
        <end position="786"/>
    </location>
</feature>
<feature type="domain" description="HPt" evidence="17">
    <location>
        <begin position="1233"/>
        <end position="1330"/>
    </location>
</feature>
<dbReference type="PROSITE" id="PS50109">
    <property type="entry name" value="HIS_KIN"/>
    <property type="match status" value="1"/>
</dbReference>
<feature type="chain" id="PRO_5009444034" description="Circadian input-output histidine kinase CikA" evidence="14">
    <location>
        <begin position="27"/>
        <end position="1404"/>
    </location>
</feature>
<dbReference type="Gene3D" id="1.10.287.130">
    <property type="match status" value="1"/>
</dbReference>
<dbReference type="InterPro" id="IPR036890">
    <property type="entry name" value="HATPase_C_sf"/>
</dbReference>
<dbReference type="SMART" id="SM00448">
    <property type="entry name" value="REC"/>
    <property type="match status" value="1"/>
</dbReference>
<keyword evidence="6 18" id="KW-0808">Transferase</keyword>
<evidence type="ECO:0000256" key="10">
    <source>
        <dbReference type="PROSITE-ProRule" id="PRU00110"/>
    </source>
</evidence>
<dbReference type="RefSeq" id="WP_071176106.1">
    <property type="nucleotide sequence ID" value="NZ_CP017831.1"/>
</dbReference>
<keyword evidence="19" id="KW-1185">Reference proteome</keyword>
<dbReference type="Pfam" id="PF00072">
    <property type="entry name" value="Response_reg"/>
    <property type="match status" value="1"/>
</dbReference>
<dbReference type="InterPro" id="IPR004358">
    <property type="entry name" value="Sig_transdc_His_kin-like_C"/>
</dbReference>
<keyword evidence="13" id="KW-1133">Transmembrane helix</keyword>
<dbReference type="Pfam" id="PF02518">
    <property type="entry name" value="HATPase_c"/>
    <property type="match status" value="1"/>
</dbReference>